<dbReference type="Gene3D" id="3.40.525.10">
    <property type="entry name" value="CRAL-TRIO lipid binding domain"/>
    <property type="match status" value="1"/>
</dbReference>
<feature type="compositionally biased region" description="Gly residues" evidence="1">
    <location>
        <begin position="89"/>
        <end position="98"/>
    </location>
</feature>
<dbReference type="OrthoDB" id="43460at2759"/>
<reference evidence="3" key="1">
    <citation type="submission" date="2022-07" db="EMBL/GenBank/DDBJ databases">
        <title>Phylogenomic reconstructions and comparative analyses of Kickxellomycotina fungi.</title>
        <authorList>
            <person name="Reynolds N.K."/>
            <person name="Stajich J.E."/>
            <person name="Barry K."/>
            <person name="Grigoriev I.V."/>
            <person name="Crous P."/>
            <person name="Smith M.E."/>
        </authorList>
    </citation>
    <scope>NUCLEOTIDE SEQUENCE</scope>
    <source>
        <strain evidence="3">NRRL 1565</strain>
    </source>
</reference>
<accession>A0A9W8LUV4</accession>
<dbReference type="Pfam" id="PF03765">
    <property type="entry name" value="CRAL_TRIO_N"/>
    <property type="match status" value="1"/>
</dbReference>
<sequence length="450" mass="50438">MTNNVLEQYEKGRLNLEGTLGHLTFKESALLQVFWRKLLEAFTSDASKLADAPTAPADTAAKSTSTKRSARAGKSHTSGKDSKESSSNSGGGWFGFGGSSKREEPLSYRQTVGDIAPAESNPPLFPTQNNARTIRDAFWAATLCDHPDVLLLRFLRARKWNVDDALQMLLACLRWRLDEELDWIIWTGESSLNYSLIQRGIGYMHKTDRLGQPVLYIPVRAIDPSAQPQEQMIEYTIYLMEVARIMLHPPAEKVCLVFDTTDMSMSNMDWTYFKTFLHYLEHYYPECLGLVLIYNASWVFYSLWKLISPMLDPVVASKVHFASSTADLQKFIAPQDLPRAYGGKSTFEYTYVLPKPNENSVMQDEAARLAAVADRSAACEKLEAVTRKWAGVPSTVPETPAPADGNALADERNAAADALVASSRALDKYVRARTLYHRTGIIDHDLNIHW</sequence>
<organism evidence="3 4">
    <name type="scientific">Coemansia guatemalensis</name>
    <dbReference type="NCBI Taxonomy" id="2761395"/>
    <lineage>
        <taxon>Eukaryota</taxon>
        <taxon>Fungi</taxon>
        <taxon>Fungi incertae sedis</taxon>
        <taxon>Zoopagomycota</taxon>
        <taxon>Kickxellomycotina</taxon>
        <taxon>Kickxellomycetes</taxon>
        <taxon>Kickxellales</taxon>
        <taxon>Kickxellaceae</taxon>
        <taxon>Coemansia</taxon>
    </lineage>
</organism>
<dbReference type="PROSITE" id="PS50191">
    <property type="entry name" value="CRAL_TRIO"/>
    <property type="match status" value="1"/>
</dbReference>
<gene>
    <name evidence="3" type="primary">CSR1_2</name>
    <name evidence="3" type="ORF">H4R20_002247</name>
</gene>
<dbReference type="InterPro" id="IPR052432">
    <property type="entry name" value="PITP/CRAL-TRIO"/>
</dbReference>
<evidence type="ECO:0000313" key="3">
    <source>
        <dbReference type="EMBL" id="KAJ2805045.1"/>
    </source>
</evidence>
<dbReference type="SUPFAM" id="SSF52087">
    <property type="entry name" value="CRAL/TRIO domain"/>
    <property type="match status" value="1"/>
</dbReference>
<evidence type="ECO:0000259" key="2">
    <source>
        <dbReference type="PROSITE" id="PS50191"/>
    </source>
</evidence>
<keyword evidence="4" id="KW-1185">Reference proteome</keyword>
<dbReference type="SMART" id="SM00516">
    <property type="entry name" value="SEC14"/>
    <property type="match status" value="1"/>
</dbReference>
<dbReference type="EMBL" id="JANBUO010000331">
    <property type="protein sequence ID" value="KAJ2805045.1"/>
    <property type="molecule type" value="Genomic_DNA"/>
</dbReference>
<dbReference type="AlphaFoldDB" id="A0A9W8LUV4"/>
<dbReference type="SMART" id="SM01100">
    <property type="entry name" value="CRAL_TRIO_N"/>
    <property type="match status" value="1"/>
</dbReference>
<protein>
    <submittedName>
        <fullName evidence="3">Phosphatidylinositol transfer protein csr1</fullName>
    </submittedName>
</protein>
<feature type="compositionally biased region" description="Low complexity" evidence="1">
    <location>
        <begin position="50"/>
        <end position="67"/>
    </location>
</feature>
<dbReference type="Proteomes" id="UP001140094">
    <property type="component" value="Unassembled WGS sequence"/>
</dbReference>
<proteinExistence type="predicted"/>
<feature type="domain" description="CRAL-TRIO" evidence="2">
    <location>
        <begin position="188"/>
        <end position="349"/>
    </location>
</feature>
<dbReference type="InterPro" id="IPR036273">
    <property type="entry name" value="CRAL/TRIO_N_dom_sf"/>
</dbReference>
<dbReference type="InterPro" id="IPR011074">
    <property type="entry name" value="CRAL/TRIO_N_dom"/>
</dbReference>
<dbReference type="CDD" id="cd00170">
    <property type="entry name" value="SEC14"/>
    <property type="match status" value="1"/>
</dbReference>
<dbReference type="Pfam" id="PF00650">
    <property type="entry name" value="CRAL_TRIO"/>
    <property type="match status" value="1"/>
</dbReference>
<comment type="caution">
    <text evidence="3">The sequence shown here is derived from an EMBL/GenBank/DDBJ whole genome shotgun (WGS) entry which is preliminary data.</text>
</comment>
<name>A0A9W8LUV4_9FUNG</name>
<evidence type="ECO:0000256" key="1">
    <source>
        <dbReference type="SAM" id="MobiDB-lite"/>
    </source>
</evidence>
<dbReference type="InterPro" id="IPR001251">
    <property type="entry name" value="CRAL-TRIO_dom"/>
</dbReference>
<feature type="region of interest" description="Disordered" evidence="1">
    <location>
        <begin position="50"/>
        <end position="102"/>
    </location>
</feature>
<dbReference type="InterPro" id="IPR036865">
    <property type="entry name" value="CRAL-TRIO_dom_sf"/>
</dbReference>
<evidence type="ECO:0000313" key="4">
    <source>
        <dbReference type="Proteomes" id="UP001140094"/>
    </source>
</evidence>
<dbReference type="PANTHER" id="PTHR46590:SF1">
    <property type="entry name" value="PHOSPHATIDYLINOSITOL TRANSFER PROTEIN CSR1"/>
    <property type="match status" value="1"/>
</dbReference>
<dbReference type="PANTHER" id="PTHR46590">
    <property type="entry name" value="PHOSPHATIDYLINOSITOL TRANSFER PROTEIN CSR1-RELATED"/>
    <property type="match status" value="1"/>
</dbReference>
<dbReference type="SUPFAM" id="SSF46938">
    <property type="entry name" value="CRAL/TRIO N-terminal domain"/>
    <property type="match status" value="1"/>
</dbReference>
<dbReference type="PRINTS" id="PR00180">
    <property type="entry name" value="CRETINALDHBP"/>
</dbReference>